<dbReference type="SUPFAM" id="SSF52949">
    <property type="entry name" value="Macro domain-like"/>
    <property type="match status" value="1"/>
</dbReference>
<organism evidence="1 2">
    <name type="scientific">Caldisericum exile</name>
    <dbReference type="NCBI Taxonomy" id="693075"/>
    <lineage>
        <taxon>Bacteria</taxon>
        <taxon>Pseudomonadati</taxon>
        <taxon>Caldisericota/Cryosericota group</taxon>
        <taxon>Caldisericota</taxon>
        <taxon>Caldisericia</taxon>
        <taxon>Caldisericales</taxon>
        <taxon>Caldisericaceae</taxon>
        <taxon>Caldisericum</taxon>
    </lineage>
</organism>
<protein>
    <submittedName>
        <fullName evidence="1">Uncharacterized protein</fullName>
    </submittedName>
</protein>
<reference evidence="1 2" key="1">
    <citation type="submission" date="2018-01" db="EMBL/GenBank/DDBJ databases">
        <title>Metagenomic assembled genomes from two thermal pools in the Uzon Caldera, Kamchatka, Russia.</title>
        <authorList>
            <person name="Wilkins L."/>
            <person name="Ettinger C."/>
        </authorList>
    </citation>
    <scope>NUCLEOTIDE SEQUENCE [LARGE SCALE GENOMIC DNA]</scope>
    <source>
        <strain evidence="1">ARK-10</strain>
    </source>
</reference>
<sequence length="65" mass="7620">MSIILSPYPIFEFIEETEMVINTINTKGYMGNGLAKEFAIRFPEMEKEYIKKCEKNEIKLICPQN</sequence>
<gene>
    <name evidence="1" type="ORF">C0175_06025</name>
</gene>
<comment type="caution">
    <text evidence="1">The sequence shown here is derived from an EMBL/GenBank/DDBJ whole genome shotgun (WGS) entry which is preliminary data.</text>
</comment>
<evidence type="ECO:0000313" key="2">
    <source>
        <dbReference type="Proteomes" id="UP000236910"/>
    </source>
</evidence>
<dbReference type="AlphaFoldDB" id="A0A2J6X485"/>
<proteinExistence type="predicted"/>
<evidence type="ECO:0000313" key="1">
    <source>
        <dbReference type="EMBL" id="PMP81105.1"/>
    </source>
</evidence>
<dbReference type="EMBL" id="PNIX01000347">
    <property type="protein sequence ID" value="PMP81105.1"/>
    <property type="molecule type" value="Genomic_DNA"/>
</dbReference>
<name>A0A2J6X485_9BACT</name>
<dbReference type="InterPro" id="IPR043472">
    <property type="entry name" value="Macro_dom-like"/>
</dbReference>
<dbReference type="Proteomes" id="UP000236910">
    <property type="component" value="Unassembled WGS sequence"/>
</dbReference>
<dbReference type="Gene3D" id="3.40.220.10">
    <property type="entry name" value="Leucine Aminopeptidase, subunit E, domain 1"/>
    <property type="match status" value="1"/>
</dbReference>
<accession>A0A2J6X485</accession>